<dbReference type="AlphaFoldDB" id="M1C4E8"/>
<name>M1C4E8_SOLTU</name>
<proteinExistence type="predicted"/>
<evidence type="ECO:0000313" key="1">
    <source>
        <dbReference type="EnsemblPlants" id="PGSC0003DMT400059557"/>
    </source>
</evidence>
<accession>M1C4E8</accession>
<keyword evidence="2" id="KW-1185">Reference proteome</keyword>
<reference evidence="1" key="2">
    <citation type="submission" date="2015-06" db="UniProtKB">
        <authorList>
            <consortium name="EnsemblPlants"/>
        </authorList>
    </citation>
    <scope>IDENTIFICATION</scope>
    <source>
        <strain evidence="1">DM1-3 516 R44</strain>
    </source>
</reference>
<sequence>MVSNHVRSSCFHTSASVGTQRAAFALAFLRRSPDFHPLHPEISTLLCLTQVNWFREHSASF</sequence>
<dbReference type="InParanoid" id="M1C4E8"/>
<protein>
    <submittedName>
        <fullName evidence="1">Uncharacterized protein</fullName>
    </submittedName>
</protein>
<organism evidence="1 2">
    <name type="scientific">Solanum tuberosum</name>
    <name type="common">Potato</name>
    <dbReference type="NCBI Taxonomy" id="4113"/>
    <lineage>
        <taxon>Eukaryota</taxon>
        <taxon>Viridiplantae</taxon>
        <taxon>Streptophyta</taxon>
        <taxon>Embryophyta</taxon>
        <taxon>Tracheophyta</taxon>
        <taxon>Spermatophyta</taxon>
        <taxon>Magnoliopsida</taxon>
        <taxon>eudicotyledons</taxon>
        <taxon>Gunneridae</taxon>
        <taxon>Pentapetalae</taxon>
        <taxon>asterids</taxon>
        <taxon>lamiids</taxon>
        <taxon>Solanales</taxon>
        <taxon>Solanaceae</taxon>
        <taxon>Solanoideae</taxon>
        <taxon>Solaneae</taxon>
        <taxon>Solanum</taxon>
    </lineage>
</organism>
<dbReference type="EnsemblPlants" id="PGSC0003DMT400059557">
    <property type="protein sequence ID" value="PGSC0003DMT400059557"/>
    <property type="gene ID" value="PGSC0003DMG400023137"/>
</dbReference>
<dbReference type="STRING" id="4113.M1C4E8"/>
<reference evidence="2" key="1">
    <citation type="journal article" date="2011" name="Nature">
        <title>Genome sequence and analysis of the tuber crop potato.</title>
        <authorList>
            <consortium name="The Potato Genome Sequencing Consortium"/>
        </authorList>
    </citation>
    <scope>NUCLEOTIDE SEQUENCE [LARGE SCALE GENOMIC DNA]</scope>
    <source>
        <strain evidence="2">cv. DM1-3 516 R44</strain>
    </source>
</reference>
<dbReference type="Proteomes" id="UP000011115">
    <property type="component" value="Unassembled WGS sequence"/>
</dbReference>
<dbReference type="HOGENOM" id="CLU_2927155_0_0_1"/>
<dbReference type="PaxDb" id="4113-PGSC0003DMT400059557"/>
<evidence type="ECO:0000313" key="2">
    <source>
        <dbReference type="Proteomes" id="UP000011115"/>
    </source>
</evidence>
<dbReference type="Gramene" id="PGSC0003DMT400059557">
    <property type="protein sequence ID" value="PGSC0003DMT400059557"/>
    <property type="gene ID" value="PGSC0003DMG400023137"/>
</dbReference>